<evidence type="ECO:0000256" key="1">
    <source>
        <dbReference type="SAM" id="MobiDB-lite"/>
    </source>
</evidence>
<dbReference type="Proteomes" id="UP001302126">
    <property type="component" value="Unassembled WGS sequence"/>
</dbReference>
<accession>A0AAN6WMU3</accession>
<sequence>LACPLTKSKACRYSRCRTYRLRSNADIRTHLGRYHLQLPFCPTCKNTFKNHAARDTHAKKTSCARSDAPDPPGVTQDQLRSIDAVHNRDKQQEWYAMFDILCPGVPHPASMYHEHSIFSEVL</sequence>
<reference evidence="2" key="1">
    <citation type="journal article" date="2023" name="Mol. Phylogenet. Evol.">
        <title>Genome-scale phylogeny and comparative genomics of the fungal order Sordariales.</title>
        <authorList>
            <person name="Hensen N."/>
            <person name="Bonometti L."/>
            <person name="Westerberg I."/>
            <person name="Brannstrom I.O."/>
            <person name="Guillou S."/>
            <person name="Cros-Aarteil S."/>
            <person name="Calhoun S."/>
            <person name="Haridas S."/>
            <person name="Kuo A."/>
            <person name="Mondo S."/>
            <person name="Pangilinan J."/>
            <person name="Riley R."/>
            <person name="LaButti K."/>
            <person name="Andreopoulos B."/>
            <person name="Lipzen A."/>
            <person name="Chen C."/>
            <person name="Yan M."/>
            <person name="Daum C."/>
            <person name="Ng V."/>
            <person name="Clum A."/>
            <person name="Steindorff A."/>
            <person name="Ohm R.A."/>
            <person name="Martin F."/>
            <person name="Silar P."/>
            <person name="Natvig D.O."/>
            <person name="Lalanne C."/>
            <person name="Gautier V."/>
            <person name="Ament-Velasquez S.L."/>
            <person name="Kruys A."/>
            <person name="Hutchinson M.I."/>
            <person name="Powell A.J."/>
            <person name="Barry K."/>
            <person name="Miller A.N."/>
            <person name="Grigoriev I.V."/>
            <person name="Debuchy R."/>
            <person name="Gladieux P."/>
            <person name="Hiltunen Thoren M."/>
            <person name="Johannesson H."/>
        </authorList>
    </citation>
    <scope>NUCLEOTIDE SEQUENCE</scope>
    <source>
        <strain evidence="2">PSN309</strain>
    </source>
</reference>
<proteinExistence type="predicted"/>
<comment type="caution">
    <text evidence="2">The sequence shown here is derived from an EMBL/GenBank/DDBJ whole genome shotgun (WGS) entry which is preliminary data.</text>
</comment>
<evidence type="ECO:0008006" key="4">
    <source>
        <dbReference type="Google" id="ProtNLM"/>
    </source>
</evidence>
<organism evidence="2 3">
    <name type="scientific">Podospora australis</name>
    <dbReference type="NCBI Taxonomy" id="1536484"/>
    <lineage>
        <taxon>Eukaryota</taxon>
        <taxon>Fungi</taxon>
        <taxon>Dikarya</taxon>
        <taxon>Ascomycota</taxon>
        <taxon>Pezizomycotina</taxon>
        <taxon>Sordariomycetes</taxon>
        <taxon>Sordariomycetidae</taxon>
        <taxon>Sordariales</taxon>
        <taxon>Podosporaceae</taxon>
        <taxon>Podospora</taxon>
    </lineage>
</organism>
<gene>
    <name evidence="2" type="ORF">QBC35DRAFT_347809</name>
</gene>
<reference evidence="2" key="2">
    <citation type="submission" date="2023-05" db="EMBL/GenBank/DDBJ databases">
        <authorList>
            <consortium name="Lawrence Berkeley National Laboratory"/>
            <person name="Steindorff A."/>
            <person name="Hensen N."/>
            <person name="Bonometti L."/>
            <person name="Westerberg I."/>
            <person name="Brannstrom I.O."/>
            <person name="Guillou S."/>
            <person name="Cros-Aarteil S."/>
            <person name="Calhoun S."/>
            <person name="Haridas S."/>
            <person name="Kuo A."/>
            <person name="Mondo S."/>
            <person name="Pangilinan J."/>
            <person name="Riley R."/>
            <person name="Labutti K."/>
            <person name="Andreopoulos B."/>
            <person name="Lipzen A."/>
            <person name="Chen C."/>
            <person name="Yanf M."/>
            <person name="Daum C."/>
            <person name="Ng V."/>
            <person name="Clum A."/>
            <person name="Ohm R."/>
            <person name="Martin F."/>
            <person name="Silar P."/>
            <person name="Natvig D."/>
            <person name="Lalanne C."/>
            <person name="Gautier V."/>
            <person name="Ament-Velasquez S.L."/>
            <person name="Kruys A."/>
            <person name="Hutchinson M.I."/>
            <person name="Powell A.J."/>
            <person name="Barry K."/>
            <person name="Miller A.N."/>
            <person name="Grigoriev I.V."/>
            <person name="Debuchy R."/>
            <person name="Gladieux P."/>
            <person name="Thoren M.H."/>
            <person name="Johannesson H."/>
        </authorList>
    </citation>
    <scope>NUCLEOTIDE SEQUENCE</scope>
    <source>
        <strain evidence="2">PSN309</strain>
    </source>
</reference>
<evidence type="ECO:0000313" key="2">
    <source>
        <dbReference type="EMBL" id="KAK4185028.1"/>
    </source>
</evidence>
<protein>
    <recommendedName>
        <fullName evidence="4">C2H2-type domain-containing protein</fullName>
    </recommendedName>
</protein>
<dbReference type="PANTHER" id="PTHR38166">
    <property type="entry name" value="C2H2-TYPE DOMAIN-CONTAINING PROTEIN-RELATED"/>
    <property type="match status" value="1"/>
</dbReference>
<feature type="non-terminal residue" evidence="2">
    <location>
        <position position="1"/>
    </location>
</feature>
<feature type="non-terminal residue" evidence="2">
    <location>
        <position position="122"/>
    </location>
</feature>
<dbReference type="EMBL" id="MU864464">
    <property type="protein sequence ID" value="KAK4185028.1"/>
    <property type="molecule type" value="Genomic_DNA"/>
</dbReference>
<name>A0AAN6WMU3_9PEZI</name>
<dbReference type="AlphaFoldDB" id="A0AAN6WMU3"/>
<keyword evidence="3" id="KW-1185">Reference proteome</keyword>
<feature type="region of interest" description="Disordered" evidence="1">
    <location>
        <begin position="59"/>
        <end position="80"/>
    </location>
</feature>
<evidence type="ECO:0000313" key="3">
    <source>
        <dbReference type="Proteomes" id="UP001302126"/>
    </source>
</evidence>
<dbReference type="PANTHER" id="PTHR38166:SF1">
    <property type="entry name" value="C2H2-TYPE DOMAIN-CONTAINING PROTEIN"/>
    <property type="match status" value="1"/>
</dbReference>